<evidence type="ECO:0000313" key="5">
    <source>
        <dbReference type="Proteomes" id="UP000504621"/>
    </source>
</evidence>
<evidence type="ECO:0000256" key="1">
    <source>
        <dbReference type="ARBA" id="ARBA00022842"/>
    </source>
</evidence>
<dbReference type="PANTHER" id="PTHR31225">
    <property type="entry name" value="OS04G0344100 PROTEIN-RELATED"/>
    <property type="match status" value="1"/>
</dbReference>
<dbReference type="InterPro" id="IPR050148">
    <property type="entry name" value="Terpene_synthase-like"/>
</dbReference>
<evidence type="ECO:0000256" key="2">
    <source>
        <dbReference type="ARBA" id="ARBA00023239"/>
    </source>
</evidence>
<dbReference type="AlphaFoldDB" id="A0A6J1BLW9"/>
<sequence>MSFEGECNVLRPVVDFSENIWKDQFPSLPSSDSVFDSLTKEIIPLKEKVKGMLKASTADPMENVKFIDTLLRLGVSYHFENEIEMQLERIFNSQENLFVKNDYDLNSTSIAFRVSRLLGFKMSCGKDKDNDKFKINGVKLLALGF</sequence>
<dbReference type="InterPro" id="IPR036965">
    <property type="entry name" value="Terpene_synth_N_sf"/>
</dbReference>
<dbReference type="PANTHER" id="PTHR31225:SF93">
    <property type="entry name" value="ALPHA-HUMULENE_(-)-(E)-BETA-CARYOPHYLLENE SYNTHASE"/>
    <property type="match status" value="1"/>
</dbReference>
<evidence type="ECO:0000259" key="4">
    <source>
        <dbReference type="Pfam" id="PF01397"/>
    </source>
</evidence>
<dbReference type="Gene3D" id="1.50.10.130">
    <property type="entry name" value="Terpene synthase, N-terminal domain"/>
    <property type="match status" value="1"/>
</dbReference>
<dbReference type="InterPro" id="IPR001906">
    <property type="entry name" value="Terpene_synth_N"/>
</dbReference>
<reference evidence="6" key="1">
    <citation type="submission" date="2025-08" db="UniProtKB">
        <authorList>
            <consortium name="RefSeq"/>
        </authorList>
    </citation>
    <scope>IDENTIFICATION</scope>
    <source>
        <tissue evidence="6">Leaf</tissue>
    </source>
</reference>
<evidence type="ECO:0000313" key="6">
    <source>
        <dbReference type="RefSeq" id="XP_021300466.1"/>
    </source>
</evidence>
<dbReference type="GO" id="GO:0010333">
    <property type="term" value="F:terpene synthase activity"/>
    <property type="evidence" value="ECO:0007669"/>
    <property type="project" value="InterPro"/>
</dbReference>
<protein>
    <submittedName>
        <fullName evidence="6">Casbene synthase, chloroplastic-like</fullName>
    </submittedName>
</protein>
<dbReference type="OrthoDB" id="1877784at2759"/>
<accession>A0A6J1BLW9</accession>
<proteinExistence type="inferred from homology"/>
<dbReference type="GeneID" id="110428870"/>
<keyword evidence="5" id="KW-1185">Reference proteome</keyword>
<name>A0A6J1BLW9_9ROSI</name>
<gene>
    <name evidence="6" type="primary">LOC110428870</name>
</gene>
<organism evidence="5 6">
    <name type="scientific">Herrania umbratica</name>
    <dbReference type="NCBI Taxonomy" id="108875"/>
    <lineage>
        <taxon>Eukaryota</taxon>
        <taxon>Viridiplantae</taxon>
        <taxon>Streptophyta</taxon>
        <taxon>Embryophyta</taxon>
        <taxon>Tracheophyta</taxon>
        <taxon>Spermatophyta</taxon>
        <taxon>Magnoliopsida</taxon>
        <taxon>eudicotyledons</taxon>
        <taxon>Gunneridae</taxon>
        <taxon>Pentapetalae</taxon>
        <taxon>rosids</taxon>
        <taxon>malvids</taxon>
        <taxon>Malvales</taxon>
        <taxon>Malvaceae</taxon>
        <taxon>Byttnerioideae</taxon>
        <taxon>Herrania</taxon>
    </lineage>
</organism>
<dbReference type="GO" id="GO:0016114">
    <property type="term" value="P:terpenoid biosynthetic process"/>
    <property type="evidence" value="ECO:0007669"/>
    <property type="project" value="InterPro"/>
</dbReference>
<dbReference type="Pfam" id="PF01397">
    <property type="entry name" value="Terpene_synth"/>
    <property type="match status" value="1"/>
</dbReference>
<keyword evidence="2" id="KW-0456">Lyase</keyword>
<dbReference type="RefSeq" id="XP_021300466.1">
    <property type="nucleotide sequence ID" value="XM_021444791.1"/>
</dbReference>
<comment type="similarity">
    <text evidence="3">Belongs to the terpene synthase family. Tpsa subfamily.</text>
</comment>
<feature type="domain" description="Terpene synthase N-terminal" evidence="4">
    <location>
        <begin position="20"/>
        <end position="125"/>
    </location>
</feature>
<keyword evidence="1" id="KW-0460">Magnesium</keyword>
<dbReference type="SUPFAM" id="SSF48239">
    <property type="entry name" value="Terpenoid cyclases/Protein prenyltransferases"/>
    <property type="match status" value="1"/>
</dbReference>
<dbReference type="Gene3D" id="1.10.600.10">
    <property type="entry name" value="Farnesyl Diphosphate Synthase"/>
    <property type="match status" value="1"/>
</dbReference>
<evidence type="ECO:0000256" key="3">
    <source>
        <dbReference type="ARBA" id="ARBA00038405"/>
    </source>
</evidence>
<dbReference type="InterPro" id="IPR008930">
    <property type="entry name" value="Terpenoid_cyclase/PrenylTrfase"/>
</dbReference>
<dbReference type="InterPro" id="IPR008949">
    <property type="entry name" value="Isoprenoid_synthase_dom_sf"/>
</dbReference>
<dbReference type="Proteomes" id="UP000504621">
    <property type="component" value="Unplaced"/>
</dbReference>